<dbReference type="Pfam" id="PF09429">
    <property type="entry name" value="Wbp11"/>
    <property type="match status" value="1"/>
</dbReference>
<feature type="domain" description="Wbp11/ELF5/Saf1 N-terminal" evidence="4">
    <location>
        <begin position="12"/>
        <end position="94"/>
    </location>
</feature>
<feature type="compositionally biased region" description="Pro residues" evidence="3">
    <location>
        <begin position="513"/>
        <end position="532"/>
    </location>
</feature>
<keyword evidence="2" id="KW-0539">Nucleus</keyword>
<protein>
    <recommendedName>
        <fullName evidence="4">Wbp11/ELF5/Saf1 N-terminal domain-containing protein</fullName>
    </recommendedName>
</protein>
<reference evidence="5 6" key="1">
    <citation type="submission" date="2023-03" db="EMBL/GenBank/DDBJ databases">
        <title>High-quality genome of Scylla paramamosain provides insights in environmental adaptation.</title>
        <authorList>
            <person name="Zhang L."/>
        </authorList>
    </citation>
    <scope>NUCLEOTIDE SEQUENCE [LARGE SCALE GENOMIC DNA]</scope>
    <source>
        <strain evidence="5">LZ_2023a</strain>
        <tissue evidence="5">Muscle</tissue>
    </source>
</reference>
<feature type="compositionally biased region" description="Pro residues" evidence="3">
    <location>
        <begin position="318"/>
        <end position="343"/>
    </location>
</feature>
<dbReference type="EMBL" id="JARAKH010000055">
    <property type="protein sequence ID" value="KAK8375270.1"/>
    <property type="molecule type" value="Genomic_DNA"/>
</dbReference>
<dbReference type="InterPro" id="IPR019007">
    <property type="entry name" value="Wbp11/ELF5/Saf1_N"/>
</dbReference>
<dbReference type="AlphaFoldDB" id="A0AAW0SKF2"/>
<feature type="region of interest" description="Disordered" evidence="3">
    <location>
        <begin position="1"/>
        <end position="41"/>
    </location>
</feature>
<dbReference type="PRINTS" id="PR01285">
    <property type="entry name" value="HMRNUCRECPTR"/>
</dbReference>
<dbReference type="PANTHER" id="PTHR13361">
    <property type="entry name" value="WW DOMAIN-BINDING PROTEIN 11"/>
    <property type="match status" value="1"/>
</dbReference>
<evidence type="ECO:0000256" key="1">
    <source>
        <dbReference type="ARBA" id="ARBA00004123"/>
    </source>
</evidence>
<gene>
    <name evidence="5" type="ORF">O3P69_020324</name>
</gene>
<name>A0AAW0SKF2_SCYPA</name>
<feature type="region of interest" description="Disordered" evidence="3">
    <location>
        <begin position="190"/>
        <end position="268"/>
    </location>
</feature>
<feature type="compositionally biased region" description="Acidic residues" evidence="3">
    <location>
        <begin position="209"/>
        <end position="234"/>
    </location>
</feature>
<feature type="compositionally biased region" description="Basic and acidic residues" evidence="3">
    <location>
        <begin position="235"/>
        <end position="245"/>
    </location>
</feature>
<evidence type="ECO:0000313" key="6">
    <source>
        <dbReference type="Proteomes" id="UP001487740"/>
    </source>
</evidence>
<sequence length="603" mass="65226">MGRRSINTTKSGKYMNPTDQARKEARKRELKKNKKQRQMVRAAVLKGKDPSQIIMEMEKIDNMEYNVDVPPALSEKVLKDKRKKLRETLDRVLKLYERENPEYWVEIRRMEGDYEKKRLALIEYFDSVRHAQAVTVDEIPLPNLDMPPAPPDAEGTPTPAPDPAPAPHARPVPNAHLVPSHSILKKMSAYAAEPRRPPGCPPTLPPELSDGEEEEAMEADGPGEVEAREEDGEGEAPRSRTIRFEDGDDGLGGGEEKDTRATVASSKGLTSLQTKLLQMSGQDIDDFMRETEVLFREKAAERRADLRARLDKLDDDPPTAPRPPGPPHQPPLLSMPPPLPATLPPTGHAPVSAPSQQPPPLPPTCPQGPRCLHGGGSRGAPNVGQVGLGGCPRSGSGRPPSSMPLVPPGVAQVPQPGQAVPVNPPPRGPSASPPWCPQVAPPSVPQVAPTPHWPSQCSTTHVPPPTPPMRTNLPPPPGVRPPPNPLPQGMPPKAAKHAHASTHAPRPLSAPQASPPGLPPRPTPPRPAPPAQPQRAVSRPAAHRPAQGRRQEALGHHRSQAADQEPKCRRDPFPAHSAACQEGGQEKDWENTDRCQGAARRKG</sequence>
<dbReference type="PANTHER" id="PTHR13361:SF1">
    <property type="entry name" value="WW DOMAIN-BINDING PROTEIN 11"/>
    <property type="match status" value="1"/>
</dbReference>
<feature type="compositionally biased region" description="Pro residues" evidence="3">
    <location>
        <begin position="158"/>
        <end position="170"/>
    </location>
</feature>
<feature type="compositionally biased region" description="Basic and acidic residues" evidence="3">
    <location>
        <begin position="584"/>
        <end position="593"/>
    </location>
</feature>
<feature type="compositionally biased region" description="Pro residues" evidence="3">
    <location>
        <begin position="422"/>
        <end position="444"/>
    </location>
</feature>
<comment type="caution">
    <text evidence="5">The sequence shown here is derived from an EMBL/GenBank/DDBJ whole genome shotgun (WGS) entry which is preliminary data.</text>
</comment>
<evidence type="ECO:0000313" key="5">
    <source>
        <dbReference type="EMBL" id="KAK8375270.1"/>
    </source>
</evidence>
<evidence type="ECO:0000256" key="2">
    <source>
        <dbReference type="ARBA" id="ARBA00023242"/>
    </source>
</evidence>
<dbReference type="GO" id="GO:0005681">
    <property type="term" value="C:spliceosomal complex"/>
    <property type="evidence" value="ECO:0007669"/>
    <property type="project" value="TreeGrafter"/>
</dbReference>
<feature type="compositionally biased region" description="Polar residues" evidence="3">
    <location>
        <begin position="1"/>
        <end position="11"/>
    </location>
</feature>
<proteinExistence type="predicted"/>
<keyword evidence="6" id="KW-1185">Reference proteome</keyword>
<dbReference type="GO" id="GO:0003677">
    <property type="term" value="F:DNA binding"/>
    <property type="evidence" value="ECO:0007669"/>
    <property type="project" value="InterPro"/>
</dbReference>
<feature type="compositionally biased region" description="Pro residues" evidence="3">
    <location>
        <begin position="462"/>
        <end position="490"/>
    </location>
</feature>
<organism evidence="5 6">
    <name type="scientific">Scylla paramamosain</name>
    <name type="common">Mud crab</name>
    <dbReference type="NCBI Taxonomy" id="85552"/>
    <lineage>
        <taxon>Eukaryota</taxon>
        <taxon>Metazoa</taxon>
        <taxon>Ecdysozoa</taxon>
        <taxon>Arthropoda</taxon>
        <taxon>Crustacea</taxon>
        <taxon>Multicrustacea</taxon>
        <taxon>Malacostraca</taxon>
        <taxon>Eumalacostraca</taxon>
        <taxon>Eucarida</taxon>
        <taxon>Decapoda</taxon>
        <taxon>Pleocyemata</taxon>
        <taxon>Brachyura</taxon>
        <taxon>Eubrachyura</taxon>
        <taxon>Portunoidea</taxon>
        <taxon>Portunidae</taxon>
        <taxon>Portuninae</taxon>
        <taxon>Scylla</taxon>
    </lineage>
</organism>
<dbReference type="GO" id="GO:0006396">
    <property type="term" value="P:RNA processing"/>
    <property type="evidence" value="ECO:0007669"/>
    <property type="project" value="InterPro"/>
</dbReference>
<evidence type="ECO:0000256" key="3">
    <source>
        <dbReference type="SAM" id="MobiDB-lite"/>
    </source>
</evidence>
<evidence type="ECO:0000259" key="4">
    <source>
        <dbReference type="Pfam" id="PF09429"/>
    </source>
</evidence>
<feature type="compositionally biased region" description="Pro residues" evidence="3">
    <location>
        <begin position="356"/>
        <end position="366"/>
    </location>
</feature>
<feature type="compositionally biased region" description="Low complexity" evidence="3">
    <location>
        <begin position="408"/>
        <end position="421"/>
    </location>
</feature>
<feature type="compositionally biased region" description="Basic residues" evidence="3">
    <location>
        <begin position="28"/>
        <end position="38"/>
    </location>
</feature>
<dbReference type="InterPro" id="IPR003071">
    <property type="entry name" value="NR4A1"/>
</dbReference>
<feature type="compositionally biased region" description="Basic and acidic residues" evidence="3">
    <location>
        <begin position="564"/>
        <end position="573"/>
    </location>
</feature>
<feature type="region of interest" description="Disordered" evidence="3">
    <location>
        <begin position="306"/>
        <end position="603"/>
    </location>
</feature>
<dbReference type="GO" id="GO:0004879">
    <property type="term" value="F:nuclear receptor activity"/>
    <property type="evidence" value="ECO:0007669"/>
    <property type="project" value="InterPro"/>
</dbReference>
<comment type="subcellular location">
    <subcellularLocation>
        <location evidence="1">Nucleus</location>
    </subcellularLocation>
</comment>
<dbReference type="Proteomes" id="UP001487740">
    <property type="component" value="Unassembled WGS sequence"/>
</dbReference>
<accession>A0AAW0SKF2</accession>
<feature type="region of interest" description="Disordered" evidence="3">
    <location>
        <begin position="139"/>
        <end position="175"/>
    </location>
</feature>